<dbReference type="InterPro" id="IPR036249">
    <property type="entry name" value="Thioredoxin-like_sf"/>
</dbReference>
<evidence type="ECO:0000313" key="6">
    <source>
        <dbReference type="Proteomes" id="UP000681356"/>
    </source>
</evidence>
<comment type="catalytic activity">
    <reaction evidence="4">
        <text>[glutaredoxin]-dithiol + arsenate + glutathione + H(+) = glutathionyl-S-S-[glutaredoxin] + arsenite + H2O</text>
        <dbReference type="Rhea" id="RHEA:22016"/>
        <dbReference type="Rhea" id="RHEA-COMP:10729"/>
        <dbReference type="Rhea" id="RHEA-COMP:17668"/>
        <dbReference type="ChEBI" id="CHEBI:15377"/>
        <dbReference type="ChEBI" id="CHEBI:15378"/>
        <dbReference type="ChEBI" id="CHEBI:29242"/>
        <dbReference type="ChEBI" id="CHEBI:29950"/>
        <dbReference type="ChEBI" id="CHEBI:48597"/>
        <dbReference type="ChEBI" id="CHEBI:57925"/>
        <dbReference type="ChEBI" id="CHEBI:146199"/>
        <dbReference type="EC" id="1.20.4.1"/>
    </reaction>
</comment>
<evidence type="ECO:0000256" key="4">
    <source>
        <dbReference type="RuleBase" id="RU362029"/>
    </source>
</evidence>
<dbReference type="EMBL" id="JAGTUU010000004">
    <property type="protein sequence ID" value="MBS0124557.1"/>
    <property type="molecule type" value="Genomic_DNA"/>
</dbReference>
<gene>
    <name evidence="5" type="primary">arsC</name>
    <name evidence="5" type="ORF">KB874_10455</name>
</gene>
<dbReference type="InterPro" id="IPR006660">
    <property type="entry name" value="Arsenate_reductase-like"/>
</dbReference>
<comment type="caution">
    <text evidence="5">The sequence shown here is derived from an EMBL/GenBank/DDBJ whole genome shotgun (WGS) entry which is preliminary data.</text>
</comment>
<comment type="similarity">
    <text evidence="1 3 4">Belongs to the ArsC family.</text>
</comment>
<evidence type="ECO:0000256" key="3">
    <source>
        <dbReference type="PROSITE-ProRule" id="PRU01282"/>
    </source>
</evidence>
<keyword evidence="6" id="KW-1185">Reference proteome</keyword>
<dbReference type="AlphaFoldDB" id="A0A8J7WD46"/>
<dbReference type="InterPro" id="IPR006659">
    <property type="entry name" value="Arsenate_reductase"/>
</dbReference>
<keyword evidence="2 4" id="KW-0560">Oxidoreductase</keyword>
<evidence type="ECO:0000313" key="5">
    <source>
        <dbReference type="EMBL" id="MBS0124557.1"/>
    </source>
</evidence>
<accession>A0A8J7WD46</accession>
<dbReference type="NCBIfam" id="TIGR00014">
    <property type="entry name" value="arsC"/>
    <property type="match status" value="1"/>
</dbReference>
<evidence type="ECO:0000256" key="1">
    <source>
        <dbReference type="ARBA" id="ARBA00007198"/>
    </source>
</evidence>
<organism evidence="5 6">
    <name type="scientific">Thetidibacter halocola</name>
    <dbReference type="NCBI Taxonomy" id="2827239"/>
    <lineage>
        <taxon>Bacteria</taxon>
        <taxon>Pseudomonadati</taxon>
        <taxon>Pseudomonadota</taxon>
        <taxon>Alphaproteobacteria</taxon>
        <taxon>Rhodobacterales</taxon>
        <taxon>Roseobacteraceae</taxon>
        <taxon>Thetidibacter</taxon>
    </lineage>
</organism>
<dbReference type="EC" id="1.20.4.1" evidence="4"/>
<dbReference type="PANTHER" id="PTHR30041:SF4">
    <property type="entry name" value="ARSENATE REDUCTASE"/>
    <property type="match status" value="1"/>
</dbReference>
<dbReference type="Proteomes" id="UP000681356">
    <property type="component" value="Unassembled WGS sequence"/>
</dbReference>
<dbReference type="Pfam" id="PF03960">
    <property type="entry name" value="ArsC"/>
    <property type="match status" value="1"/>
</dbReference>
<dbReference type="GO" id="GO:0008794">
    <property type="term" value="F:arsenate reductase (glutaredoxin) activity"/>
    <property type="evidence" value="ECO:0007669"/>
    <property type="project" value="UniProtKB-UniRule"/>
</dbReference>
<sequence length="114" mass="12331">MALILWHNPRCSKSRAALALLEERGVAATVRRYLDDAPSLDELRAAQSALGVPAIEMVRVKEAEFKAMGLTRDSGDAALLAAMAAAPKLVERPILFDGDRAVIGRPPERVLDLL</sequence>
<proteinExistence type="inferred from homology"/>
<evidence type="ECO:0000256" key="2">
    <source>
        <dbReference type="ARBA" id="ARBA00023002"/>
    </source>
</evidence>
<reference evidence="5" key="1">
    <citation type="submission" date="2021-04" db="EMBL/GenBank/DDBJ databases">
        <authorList>
            <person name="Yoon J."/>
        </authorList>
    </citation>
    <scope>NUCLEOTIDE SEQUENCE</scope>
    <source>
        <strain evidence="5">KMU-90</strain>
    </source>
</reference>
<protein>
    <recommendedName>
        <fullName evidence="4">Arsenate reductase</fullName>
        <ecNumber evidence="4">1.20.4.1</ecNumber>
    </recommendedName>
</protein>
<dbReference type="SUPFAM" id="SSF52833">
    <property type="entry name" value="Thioredoxin-like"/>
    <property type="match status" value="1"/>
</dbReference>
<dbReference type="PROSITE" id="PS51353">
    <property type="entry name" value="ARSC"/>
    <property type="match status" value="1"/>
</dbReference>
<dbReference type="PANTHER" id="PTHR30041">
    <property type="entry name" value="ARSENATE REDUCTASE"/>
    <property type="match status" value="1"/>
</dbReference>
<name>A0A8J7WD46_9RHOB</name>
<dbReference type="Gene3D" id="3.40.30.10">
    <property type="entry name" value="Glutaredoxin"/>
    <property type="match status" value="1"/>
</dbReference>